<dbReference type="AlphaFoldDB" id="A0A1D9Q788"/>
<sequence length="121" mass="13427">MTTSTRLKLKLINPKNRIKPNNFIIPTHDHPIFVYQVKHSSQSTTIKMPFQPIPFETIFQEEMNILPSIEPLLMPLSEISESFGVTEMPGMPGVRCPTCLANGREVWVIPGKACGACGTGC</sequence>
<evidence type="ECO:0000313" key="2">
    <source>
        <dbReference type="Proteomes" id="UP000177798"/>
    </source>
</evidence>
<reference evidence="2" key="1">
    <citation type="journal article" date="2017" name="Genome Biol. Evol.">
        <title>The complete genome sequence of the phytopathogenic fungus Sclerotinia sclerotiorum reveals insights into the genome architecture of broad host range pathogens.</title>
        <authorList>
            <person name="Derbyshire M."/>
            <person name="Denton-Giles M."/>
            <person name="Hegedus D."/>
            <person name="Seifbarghy S."/>
            <person name="Rollins J."/>
            <person name="van Kan J."/>
            <person name="Seidl M.F."/>
            <person name="Faino L."/>
            <person name="Mbengue M."/>
            <person name="Navaud O."/>
            <person name="Raffaele S."/>
            <person name="Hammond-Kosack K."/>
            <person name="Heard S."/>
            <person name="Oliver R."/>
        </authorList>
    </citation>
    <scope>NUCLEOTIDE SEQUENCE [LARGE SCALE GENOMIC DNA]</scope>
    <source>
        <strain evidence="2">ATCC 18683 / 1980 / Ss-1</strain>
    </source>
</reference>
<organism evidence="1 2">
    <name type="scientific">Sclerotinia sclerotiorum (strain ATCC 18683 / 1980 / Ss-1)</name>
    <name type="common">White mold</name>
    <name type="synonym">Whetzelinia sclerotiorum</name>
    <dbReference type="NCBI Taxonomy" id="665079"/>
    <lineage>
        <taxon>Eukaryota</taxon>
        <taxon>Fungi</taxon>
        <taxon>Dikarya</taxon>
        <taxon>Ascomycota</taxon>
        <taxon>Pezizomycotina</taxon>
        <taxon>Leotiomycetes</taxon>
        <taxon>Helotiales</taxon>
        <taxon>Sclerotiniaceae</taxon>
        <taxon>Sclerotinia</taxon>
    </lineage>
</organism>
<dbReference type="EMBL" id="CP017820">
    <property type="protein sequence ID" value="APA10814.1"/>
    <property type="molecule type" value="Genomic_DNA"/>
</dbReference>
<dbReference type="VEuPathDB" id="FungiDB:sscle_07g055840"/>
<dbReference type="Proteomes" id="UP000177798">
    <property type="component" value="Chromosome 7"/>
</dbReference>
<accession>A0A1D9Q788</accession>
<dbReference type="OrthoDB" id="6133115at2759"/>
<protein>
    <submittedName>
        <fullName evidence="1">Uncharacterized protein</fullName>
    </submittedName>
</protein>
<evidence type="ECO:0000313" key="1">
    <source>
        <dbReference type="EMBL" id="APA10814.1"/>
    </source>
</evidence>
<gene>
    <name evidence="1" type="ORF">sscle_07g055840</name>
</gene>
<name>A0A1D9Q788_SCLS1</name>
<proteinExistence type="predicted"/>